<sequence length="99" mass="11403">MFWNAETDVAATCAKRKHAFPHILTSYFIYLGRSQWPAGRQSGVRYLNEEALPKYNRKNRCILVVDGDRSERRITRYFSAALPEILRVTTCGHLTCGTH</sequence>
<dbReference type="AlphaFoldDB" id="A0A9P0XGC9"/>
<keyword evidence="2" id="KW-1185">Reference proteome</keyword>
<evidence type="ECO:0000313" key="1">
    <source>
        <dbReference type="EMBL" id="CAH4033601.1"/>
    </source>
</evidence>
<dbReference type="Proteomes" id="UP001152562">
    <property type="component" value="Unassembled WGS sequence"/>
</dbReference>
<gene>
    <name evidence="1" type="ORF">PIBRA_LOCUS9873</name>
</gene>
<organism evidence="1 2">
    <name type="scientific">Pieris brassicae</name>
    <name type="common">White butterfly</name>
    <name type="synonym">Large white butterfly</name>
    <dbReference type="NCBI Taxonomy" id="7116"/>
    <lineage>
        <taxon>Eukaryota</taxon>
        <taxon>Metazoa</taxon>
        <taxon>Ecdysozoa</taxon>
        <taxon>Arthropoda</taxon>
        <taxon>Hexapoda</taxon>
        <taxon>Insecta</taxon>
        <taxon>Pterygota</taxon>
        <taxon>Neoptera</taxon>
        <taxon>Endopterygota</taxon>
        <taxon>Lepidoptera</taxon>
        <taxon>Glossata</taxon>
        <taxon>Ditrysia</taxon>
        <taxon>Papilionoidea</taxon>
        <taxon>Pieridae</taxon>
        <taxon>Pierinae</taxon>
        <taxon>Pieris</taxon>
    </lineage>
</organism>
<comment type="caution">
    <text evidence="1">The sequence shown here is derived from an EMBL/GenBank/DDBJ whole genome shotgun (WGS) entry which is preliminary data.</text>
</comment>
<name>A0A9P0XGC9_PIEBR</name>
<evidence type="ECO:0000313" key="2">
    <source>
        <dbReference type="Proteomes" id="UP001152562"/>
    </source>
</evidence>
<accession>A0A9P0XGC9</accession>
<dbReference type="EMBL" id="CALOZG010000032">
    <property type="protein sequence ID" value="CAH4033601.1"/>
    <property type="molecule type" value="Genomic_DNA"/>
</dbReference>
<proteinExistence type="predicted"/>
<reference evidence="1" key="1">
    <citation type="submission" date="2022-05" db="EMBL/GenBank/DDBJ databases">
        <authorList>
            <person name="Okamura Y."/>
        </authorList>
    </citation>
    <scope>NUCLEOTIDE SEQUENCE</scope>
</reference>
<protein>
    <submittedName>
        <fullName evidence="1">Uncharacterized protein</fullName>
    </submittedName>
</protein>